<feature type="transmembrane region" description="Helical" evidence="11">
    <location>
        <begin position="49"/>
        <end position="70"/>
    </location>
</feature>
<evidence type="ECO:0000256" key="4">
    <source>
        <dbReference type="ARBA" id="ARBA00022448"/>
    </source>
</evidence>
<sequence length="230" mass="24908">MELTAEEWSALSLSLKVSLWCVAAVIPPGVLLGWLLARRQFRGKSVVEAIVHMPMVLPPVVTGYVLLLTFGRNGWLGQWLDAWFGIRLAFTWKGAVIASAVMSFPLMVRAVRLSMSLIESRLEQAASTLGASPLQVFFTVTLPLAAPGIVTGAILSFARSLGEFGATITFVGNIENETRTLPLALYTYTQTPGTEEPAMRLVLISMAAAFAALIGSEVLTRRAERRLSGE</sequence>
<keyword evidence="7 12" id="KW-0997">Cell inner membrane</keyword>
<evidence type="ECO:0000256" key="8">
    <source>
        <dbReference type="ARBA" id="ARBA00022692"/>
    </source>
</evidence>
<evidence type="ECO:0000256" key="1">
    <source>
        <dbReference type="ARBA" id="ARBA00002949"/>
    </source>
</evidence>
<evidence type="ECO:0000256" key="10">
    <source>
        <dbReference type="ARBA" id="ARBA00023136"/>
    </source>
</evidence>
<keyword evidence="5" id="KW-1003">Cell membrane</keyword>
<dbReference type="CDD" id="cd06261">
    <property type="entry name" value="TM_PBP2"/>
    <property type="match status" value="1"/>
</dbReference>
<dbReference type="Proteomes" id="UP000266313">
    <property type="component" value="Chromosome"/>
</dbReference>
<comment type="subcellular location">
    <subcellularLocation>
        <location evidence="2 12">Cell inner membrane</location>
        <topology evidence="2 12">Multi-pass membrane protein</topology>
    </subcellularLocation>
    <subcellularLocation>
        <location evidence="11">Cell membrane</location>
        <topology evidence="11">Multi-pass membrane protein</topology>
    </subcellularLocation>
</comment>
<comment type="function">
    <text evidence="1 12">Part of the binding-protein-dependent transport system for molybdenum; probably responsible for the translocation of the substrate across the membrane.</text>
</comment>
<dbReference type="PROSITE" id="PS50928">
    <property type="entry name" value="ABC_TM1"/>
    <property type="match status" value="1"/>
</dbReference>
<evidence type="ECO:0000256" key="11">
    <source>
        <dbReference type="RuleBase" id="RU363032"/>
    </source>
</evidence>
<dbReference type="OrthoDB" id="9795403at2"/>
<feature type="transmembrane region" description="Helical" evidence="11">
    <location>
        <begin position="132"/>
        <end position="155"/>
    </location>
</feature>
<dbReference type="KEGG" id="mmai:sS8_3125"/>
<evidence type="ECO:0000256" key="12">
    <source>
        <dbReference type="RuleBase" id="RU365097"/>
    </source>
</evidence>
<keyword evidence="4 11" id="KW-0813">Transport</keyword>
<feature type="domain" description="ABC transmembrane type-1" evidence="13">
    <location>
        <begin position="11"/>
        <end position="214"/>
    </location>
</feature>
<accession>A0A250KTT2</accession>
<dbReference type="NCBIfam" id="TIGR02141">
    <property type="entry name" value="modB_ABC"/>
    <property type="match status" value="1"/>
</dbReference>
<dbReference type="EMBL" id="AP017928">
    <property type="protein sequence ID" value="BBA35068.1"/>
    <property type="molecule type" value="Genomic_DNA"/>
</dbReference>
<evidence type="ECO:0000259" key="13">
    <source>
        <dbReference type="PROSITE" id="PS50928"/>
    </source>
</evidence>
<dbReference type="GO" id="GO:0015098">
    <property type="term" value="F:molybdate ion transmembrane transporter activity"/>
    <property type="evidence" value="ECO:0007669"/>
    <property type="project" value="UniProtKB-UniRule"/>
</dbReference>
<feature type="transmembrane region" description="Helical" evidence="11">
    <location>
        <begin position="17"/>
        <end position="37"/>
    </location>
</feature>
<dbReference type="GO" id="GO:0005886">
    <property type="term" value="C:plasma membrane"/>
    <property type="evidence" value="ECO:0007669"/>
    <property type="project" value="UniProtKB-SubCell"/>
</dbReference>
<name>A0A250KTT2_9GAMM</name>
<comment type="similarity">
    <text evidence="3 12">Belongs to the binding-protein-dependent transport system permease family. CysTW subfamily.</text>
</comment>
<dbReference type="FunFam" id="1.10.3720.10:FF:000018">
    <property type="entry name" value="Molybdenum transport system permease"/>
    <property type="match status" value="1"/>
</dbReference>
<gene>
    <name evidence="14" type="ORF">sS8_3125</name>
</gene>
<feature type="transmembrane region" description="Helical" evidence="11">
    <location>
        <begin position="90"/>
        <end position="111"/>
    </location>
</feature>
<keyword evidence="9 11" id="KW-1133">Transmembrane helix</keyword>
<reference evidence="14 15" key="1">
    <citation type="submission" date="2016-12" db="EMBL/GenBank/DDBJ databases">
        <title>Genome sequencing of Methylocaldum marinum.</title>
        <authorList>
            <person name="Takeuchi M."/>
            <person name="Kamagata Y."/>
            <person name="Hiraoka S."/>
            <person name="Oshima K."/>
            <person name="Hattori M."/>
            <person name="Iwasaki W."/>
        </authorList>
    </citation>
    <scope>NUCLEOTIDE SEQUENCE [LARGE SCALE GENOMIC DNA]</scope>
    <source>
        <strain evidence="14 15">S8</strain>
    </source>
</reference>
<keyword evidence="8 11" id="KW-0812">Transmembrane</keyword>
<organism evidence="14 15">
    <name type="scientific">Methylocaldum marinum</name>
    <dbReference type="NCBI Taxonomy" id="1432792"/>
    <lineage>
        <taxon>Bacteria</taxon>
        <taxon>Pseudomonadati</taxon>
        <taxon>Pseudomonadota</taxon>
        <taxon>Gammaproteobacteria</taxon>
        <taxon>Methylococcales</taxon>
        <taxon>Methylococcaceae</taxon>
        <taxon>Methylocaldum</taxon>
    </lineage>
</organism>
<dbReference type="InterPro" id="IPR035906">
    <property type="entry name" value="MetI-like_sf"/>
</dbReference>
<evidence type="ECO:0000256" key="6">
    <source>
        <dbReference type="ARBA" id="ARBA00022505"/>
    </source>
</evidence>
<dbReference type="SUPFAM" id="SSF161098">
    <property type="entry name" value="MetI-like"/>
    <property type="match status" value="1"/>
</dbReference>
<keyword evidence="15" id="KW-1185">Reference proteome</keyword>
<dbReference type="PANTHER" id="PTHR30183:SF3">
    <property type="entry name" value="MOLYBDENUM TRANSPORT SYSTEM PERMEASE PROTEIN MODB"/>
    <property type="match status" value="1"/>
</dbReference>
<dbReference type="NCBIfam" id="NF006939">
    <property type="entry name" value="PRK09421.1"/>
    <property type="match status" value="1"/>
</dbReference>
<evidence type="ECO:0000256" key="7">
    <source>
        <dbReference type="ARBA" id="ARBA00022519"/>
    </source>
</evidence>
<feature type="transmembrane region" description="Helical" evidence="11">
    <location>
        <begin position="198"/>
        <end position="219"/>
    </location>
</feature>
<dbReference type="InterPro" id="IPR011867">
    <property type="entry name" value="ModB_ABC"/>
</dbReference>
<evidence type="ECO:0000256" key="5">
    <source>
        <dbReference type="ARBA" id="ARBA00022475"/>
    </source>
</evidence>
<proteinExistence type="inferred from homology"/>
<keyword evidence="10 11" id="KW-0472">Membrane</keyword>
<dbReference type="Pfam" id="PF00528">
    <property type="entry name" value="BPD_transp_1"/>
    <property type="match status" value="1"/>
</dbReference>
<dbReference type="AlphaFoldDB" id="A0A250KTT2"/>
<dbReference type="PANTHER" id="PTHR30183">
    <property type="entry name" value="MOLYBDENUM TRANSPORT SYSTEM PERMEASE PROTEIN MODB"/>
    <property type="match status" value="1"/>
</dbReference>
<evidence type="ECO:0000256" key="2">
    <source>
        <dbReference type="ARBA" id="ARBA00004429"/>
    </source>
</evidence>
<keyword evidence="6 12" id="KW-0500">Molybdenum</keyword>
<evidence type="ECO:0000256" key="9">
    <source>
        <dbReference type="ARBA" id="ARBA00022989"/>
    </source>
</evidence>
<dbReference type="InterPro" id="IPR000515">
    <property type="entry name" value="MetI-like"/>
</dbReference>
<dbReference type="RefSeq" id="WP_119630341.1">
    <property type="nucleotide sequence ID" value="NZ_AP017928.1"/>
</dbReference>
<evidence type="ECO:0000313" key="14">
    <source>
        <dbReference type="EMBL" id="BBA35068.1"/>
    </source>
</evidence>
<dbReference type="Gene3D" id="1.10.3720.10">
    <property type="entry name" value="MetI-like"/>
    <property type="match status" value="1"/>
</dbReference>
<evidence type="ECO:0000256" key="3">
    <source>
        <dbReference type="ARBA" id="ARBA00007069"/>
    </source>
</evidence>
<evidence type="ECO:0000313" key="15">
    <source>
        <dbReference type="Proteomes" id="UP000266313"/>
    </source>
</evidence>
<protein>
    <recommendedName>
        <fullName evidence="12">Molybdenum transport system permease</fullName>
    </recommendedName>
</protein>